<proteinExistence type="predicted"/>
<dbReference type="STRING" id="1172567.WQO_07510"/>
<evidence type="ECO:0008006" key="3">
    <source>
        <dbReference type="Google" id="ProtNLM"/>
    </source>
</evidence>
<gene>
    <name evidence="1" type="ORF">WQO_07510</name>
</gene>
<dbReference type="AlphaFoldDB" id="A0A0U3L9W0"/>
<dbReference type="RefSeq" id="WP_010061261.1">
    <property type="nucleotide sequence ID" value="NZ_CP013738.1"/>
</dbReference>
<sequence>MRQTETETELAQVLRTGPFHLALRTALSVRGLPLQRVQHHLAHRGVKLGVTSLSYWQQGVRRPRRAESLRAVRALEEVLALPDDSLLRLLRDGDAPGEGDRPAGRSYRSLMEASGSVERLLAAMESPVDGGLHTVGHQERVRIGARRELAGRTSRHVVRAHRDGVDRYLAVHRGDPGCDPSRIAVRALENCRTGRVRWDGDAGVLVAELLFDTRLRSGETYLFGYGFDDGTGGASGEYVRGFTFGGGQYVLQVGFDEAALPVRCRRFAQASAGAARGARGDLTLTGRHRTVHLVEEGVRPGLIGIDWDWE</sequence>
<reference evidence="1 2" key="1">
    <citation type="journal article" date="2012" name="J. Bacteriol.">
        <title>Draft genome sequence of Streptomyces globisporus C-1027, which produces an antitumor antibiotic consisting of a nine-membered enediyne with a chromoprotein.</title>
        <authorList>
            <person name="Wang L."/>
            <person name="Wang S."/>
            <person name="He Q."/>
            <person name="Yu T."/>
            <person name="Li Q."/>
            <person name="Hong B."/>
        </authorList>
    </citation>
    <scope>NUCLEOTIDE SEQUENCE [LARGE SCALE GENOMIC DNA]</scope>
    <source>
        <strain evidence="1 2">C-1027</strain>
    </source>
</reference>
<dbReference type="GeneID" id="27782163"/>
<dbReference type="KEGG" id="sgb:WQO_07510"/>
<organism evidence="1 2">
    <name type="scientific">Streptomyces globisporus C-1027</name>
    <dbReference type="NCBI Taxonomy" id="1172567"/>
    <lineage>
        <taxon>Bacteria</taxon>
        <taxon>Bacillati</taxon>
        <taxon>Actinomycetota</taxon>
        <taxon>Actinomycetes</taxon>
        <taxon>Kitasatosporales</taxon>
        <taxon>Streptomycetaceae</taxon>
        <taxon>Streptomyces</taxon>
    </lineage>
</organism>
<dbReference type="EMBL" id="CP013738">
    <property type="protein sequence ID" value="ALU93212.1"/>
    <property type="molecule type" value="Genomic_DNA"/>
</dbReference>
<evidence type="ECO:0000313" key="2">
    <source>
        <dbReference type="Proteomes" id="UP000064183"/>
    </source>
</evidence>
<dbReference type="Proteomes" id="UP000064183">
    <property type="component" value="Chromosome"/>
</dbReference>
<name>A0A0U3L9W0_STRGL</name>
<evidence type="ECO:0000313" key="1">
    <source>
        <dbReference type="EMBL" id="ALU93212.1"/>
    </source>
</evidence>
<accession>A0A0U3L9W0</accession>
<protein>
    <recommendedName>
        <fullName evidence="3">XRE family transcriptional regulator</fullName>
    </recommendedName>
</protein>